<dbReference type="PANTHER" id="PTHR42718:SF46">
    <property type="entry name" value="BLR6921 PROTEIN"/>
    <property type="match status" value="1"/>
</dbReference>
<reference evidence="9 10" key="1">
    <citation type="journal article" date="2013" name="ISME J.">
        <title>A metabolic model for members of the genus Tetrasphaera involved in enhanced biological phosphorus removal.</title>
        <authorList>
            <person name="Kristiansen R."/>
            <person name="Nguyen H.T.T."/>
            <person name="Saunders A.M."/>
            <person name="Nielsen J.L."/>
            <person name="Wimmer R."/>
            <person name="Le V.Q."/>
            <person name="McIlroy S.J."/>
            <person name="Petrovski S."/>
            <person name="Seviour R.J."/>
            <person name="Calteau A."/>
            <person name="Nielsen K.L."/>
            <person name="Nielsen P.H."/>
        </authorList>
    </citation>
    <scope>NUCLEOTIDE SEQUENCE [LARGE SCALE GENOMIC DNA]</scope>
    <source>
        <strain evidence="9 10">Ben 74</strain>
    </source>
</reference>
<evidence type="ECO:0000256" key="4">
    <source>
        <dbReference type="ARBA" id="ARBA00022692"/>
    </source>
</evidence>
<feature type="transmembrane region" description="Helical" evidence="7">
    <location>
        <begin position="53"/>
        <end position="69"/>
    </location>
</feature>
<keyword evidence="3" id="KW-1003">Cell membrane</keyword>
<dbReference type="GO" id="GO:0022857">
    <property type="term" value="F:transmembrane transporter activity"/>
    <property type="evidence" value="ECO:0007669"/>
    <property type="project" value="InterPro"/>
</dbReference>
<evidence type="ECO:0000256" key="7">
    <source>
        <dbReference type="SAM" id="Phobius"/>
    </source>
</evidence>
<gene>
    <name evidence="9" type="ORF">BN13_1120003</name>
</gene>
<keyword evidence="6 7" id="KW-0472">Membrane</keyword>
<evidence type="ECO:0000256" key="6">
    <source>
        <dbReference type="ARBA" id="ARBA00023136"/>
    </source>
</evidence>
<dbReference type="OrthoDB" id="7375466at2"/>
<keyword evidence="10" id="KW-1185">Reference proteome</keyword>
<evidence type="ECO:0000259" key="8">
    <source>
        <dbReference type="PROSITE" id="PS50850"/>
    </source>
</evidence>
<evidence type="ECO:0000313" key="10">
    <source>
        <dbReference type="Proteomes" id="UP000035720"/>
    </source>
</evidence>
<protein>
    <submittedName>
        <fullName evidence="9">Putative transmembrane efflux protein</fullName>
    </submittedName>
</protein>
<dbReference type="Pfam" id="PF07690">
    <property type="entry name" value="MFS_1"/>
    <property type="match status" value="1"/>
</dbReference>
<organism evidence="9 10">
    <name type="scientific">Nostocoides jenkinsii Ben 74</name>
    <dbReference type="NCBI Taxonomy" id="1193518"/>
    <lineage>
        <taxon>Bacteria</taxon>
        <taxon>Bacillati</taxon>
        <taxon>Actinomycetota</taxon>
        <taxon>Actinomycetes</taxon>
        <taxon>Micrococcales</taxon>
        <taxon>Intrasporangiaceae</taxon>
        <taxon>Nostocoides</taxon>
    </lineage>
</organism>
<dbReference type="GO" id="GO:0005886">
    <property type="term" value="C:plasma membrane"/>
    <property type="evidence" value="ECO:0007669"/>
    <property type="project" value="UniProtKB-SubCell"/>
</dbReference>
<dbReference type="InterPro" id="IPR011701">
    <property type="entry name" value="MFS"/>
</dbReference>
<name>A0A077M502_9MICO</name>
<dbReference type="PROSITE" id="PS50850">
    <property type="entry name" value="MFS"/>
    <property type="match status" value="1"/>
</dbReference>
<feature type="transmembrane region" description="Helical" evidence="7">
    <location>
        <begin position="20"/>
        <end position="41"/>
    </location>
</feature>
<accession>A0A077M502</accession>
<evidence type="ECO:0000256" key="5">
    <source>
        <dbReference type="ARBA" id="ARBA00022989"/>
    </source>
</evidence>
<evidence type="ECO:0000256" key="1">
    <source>
        <dbReference type="ARBA" id="ARBA00004651"/>
    </source>
</evidence>
<dbReference type="InterPro" id="IPR020846">
    <property type="entry name" value="MFS_dom"/>
</dbReference>
<feature type="transmembrane region" description="Helical" evidence="7">
    <location>
        <begin position="81"/>
        <end position="104"/>
    </location>
</feature>
<dbReference type="PANTHER" id="PTHR42718">
    <property type="entry name" value="MAJOR FACILITATOR SUPERFAMILY MULTIDRUG TRANSPORTER MFSC"/>
    <property type="match status" value="1"/>
</dbReference>
<evidence type="ECO:0000256" key="3">
    <source>
        <dbReference type="ARBA" id="ARBA00022475"/>
    </source>
</evidence>
<proteinExistence type="predicted"/>
<comment type="subcellular location">
    <subcellularLocation>
        <location evidence="1">Cell membrane</location>
        <topology evidence="1">Multi-pass membrane protein</topology>
    </subcellularLocation>
</comment>
<comment type="caution">
    <text evidence="9">The sequence shown here is derived from an EMBL/GenBank/DDBJ whole genome shotgun (WGS) entry which is preliminary data.</text>
</comment>
<keyword evidence="5 7" id="KW-1133">Transmembrane helix</keyword>
<keyword evidence="4 7" id="KW-0812">Transmembrane</keyword>
<keyword evidence="2" id="KW-0813">Transport</keyword>
<dbReference type="STRING" id="1193518.BN13_1120003"/>
<feature type="transmembrane region" description="Helical" evidence="7">
    <location>
        <begin position="160"/>
        <end position="183"/>
    </location>
</feature>
<dbReference type="AlphaFoldDB" id="A0A077M502"/>
<evidence type="ECO:0000256" key="2">
    <source>
        <dbReference type="ARBA" id="ARBA00022448"/>
    </source>
</evidence>
<feature type="domain" description="Major facilitator superfamily (MFS) profile" evidence="8">
    <location>
        <begin position="1"/>
        <end position="186"/>
    </location>
</feature>
<dbReference type="Gene3D" id="1.20.1250.20">
    <property type="entry name" value="MFS general substrate transporter like domains"/>
    <property type="match status" value="1"/>
</dbReference>
<dbReference type="EMBL" id="CAJC01000016">
    <property type="protein sequence ID" value="CCI51654.1"/>
    <property type="molecule type" value="Genomic_DNA"/>
</dbReference>
<feature type="transmembrane region" description="Helical" evidence="7">
    <location>
        <begin position="125"/>
        <end position="148"/>
    </location>
</feature>
<sequence length="203" mass="20260">MIGFFYFVTQLLQDVFGWNPLQAGLGFMPMTVVNFAVAVMIPRLVRRFGDAPVLVAGVAVTLAGMLWLSRVSAAGDYLTDVAVPMALIGIGQGLAFAPLTSAGIARATAADAGAASGLVNTCHEVGMCLGLAVLVTVAVPAGGVASAACVAAEVGRALGVASLFLVASLVAVLALVVPASAAARQAARSVSARPTAADAYAES</sequence>
<dbReference type="InterPro" id="IPR036259">
    <property type="entry name" value="MFS_trans_sf"/>
</dbReference>
<dbReference type="Proteomes" id="UP000035720">
    <property type="component" value="Unassembled WGS sequence"/>
</dbReference>
<dbReference type="SUPFAM" id="SSF103473">
    <property type="entry name" value="MFS general substrate transporter"/>
    <property type="match status" value="1"/>
</dbReference>
<evidence type="ECO:0000313" key="9">
    <source>
        <dbReference type="EMBL" id="CCI51654.1"/>
    </source>
</evidence>